<dbReference type="Gene3D" id="3.90.820.10">
    <property type="entry name" value="Structural Genomics, Unknown Function 30-nov-00 1gh9 Mol_id"/>
    <property type="match status" value="1"/>
</dbReference>
<dbReference type="PANTHER" id="PTHR38444">
    <property type="entry name" value="ENTEROBACTIN BIOSYNTHESIS PROTEIN YBDZ"/>
    <property type="match status" value="1"/>
</dbReference>
<accession>A0ABU0IJC9</accession>
<dbReference type="PANTHER" id="PTHR38444:SF1">
    <property type="entry name" value="ENTEROBACTIN BIOSYNTHESIS PROTEIN YBDZ"/>
    <property type="match status" value="1"/>
</dbReference>
<sequence length="69" mass="7897">MANPFDDLEADFLVLRNEELQHSIWPQSITIPLGWSVVFGPAKKDLCLEFVRDVWSDLRPKSIVNQLAS</sequence>
<dbReference type="RefSeq" id="WP_307160429.1">
    <property type="nucleotide sequence ID" value="NZ_JAUSWH010000030.1"/>
</dbReference>
<dbReference type="InterPro" id="IPR005153">
    <property type="entry name" value="MbtH-like_dom"/>
</dbReference>
<keyword evidence="3" id="KW-1185">Reference proteome</keyword>
<dbReference type="Proteomes" id="UP001235269">
    <property type="component" value="Unassembled WGS sequence"/>
</dbReference>
<evidence type="ECO:0000313" key="3">
    <source>
        <dbReference type="Proteomes" id="UP001235269"/>
    </source>
</evidence>
<feature type="domain" description="MbtH-like" evidence="1">
    <location>
        <begin position="3"/>
        <end position="53"/>
    </location>
</feature>
<name>A0ABU0IJC9_9HYPH</name>
<dbReference type="SMART" id="SM00923">
    <property type="entry name" value="MbtH"/>
    <property type="match status" value="1"/>
</dbReference>
<dbReference type="Pfam" id="PF03621">
    <property type="entry name" value="MbtH"/>
    <property type="match status" value="1"/>
</dbReference>
<dbReference type="SUPFAM" id="SSF160582">
    <property type="entry name" value="MbtH-like"/>
    <property type="match status" value="1"/>
</dbReference>
<gene>
    <name evidence="2" type="ORF">QO005_004702</name>
</gene>
<organism evidence="2 3">
    <name type="scientific">Rhizobium paknamense</name>
    <dbReference type="NCBI Taxonomy" id="1206817"/>
    <lineage>
        <taxon>Bacteria</taxon>
        <taxon>Pseudomonadati</taxon>
        <taxon>Pseudomonadota</taxon>
        <taxon>Alphaproteobacteria</taxon>
        <taxon>Hyphomicrobiales</taxon>
        <taxon>Rhizobiaceae</taxon>
        <taxon>Rhizobium/Agrobacterium group</taxon>
        <taxon>Rhizobium</taxon>
    </lineage>
</organism>
<comment type="caution">
    <text evidence="2">The sequence shown here is derived from an EMBL/GenBank/DDBJ whole genome shotgun (WGS) entry which is preliminary data.</text>
</comment>
<protein>
    <submittedName>
        <fullName evidence="2">MbtH protein</fullName>
    </submittedName>
</protein>
<dbReference type="InterPro" id="IPR037407">
    <property type="entry name" value="MLP_fam"/>
</dbReference>
<dbReference type="EMBL" id="JAUSWH010000030">
    <property type="protein sequence ID" value="MDQ0458341.1"/>
    <property type="molecule type" value="Genomic_DNA"/>
</dbReference>
<dbReference type="InterPro" id="IPR038020">
    <property type="entry name" value="MbtH-like_sf"/>
</dbReference>
<evidence type="ECO:0000313" key="2">
    <source>
        <dbReference type="EMBL" id="MDQ0458341.1"/>
    </source>
</evidence>
<reference evidence="2 3" key="1">
    <citation type="submission" date="2023-07" db="EMBL/GenBank/DDBJ databases">
        <title>Genomic Encyclopedia of Type Strains, Phase IV (KMG-IV): sequencing the most valuable type-strain genomes for metagenomic binning, comparative biology and taxonomic classification.</title>
        <authorList>
            <person name="Goeker M."/>
        </authorList>
    </citation>
    <scope>NUCLEOTIDE SEQUENCE [LARGE SCALE GENOMIC DNA]</scope>
    <source>
        <strain evidence="2 3">DSM 100301</strain>
    </source>
</reference>
<proteinExistence type="predicted"/>
<evidence type="ECO:0000259" key="1">
    <source>
        <dbReference type="SMART" id="SM00923"/>
    </source>
</evidence>